<keyword evidence="5 10" id="KW-0067">ATP-binding</keyword>
<feature type="binding site" evidence="10">
    <location>
        <position position="101"/>
    </location>
    <ligand>
        <name>L-glutamine</name>
        <dbReference type="ChEBI" id="CHEBI:58359"/>
    </ligand>
</feature>
<evidence type="ECO:0000256" key="8">
    <source>
        <dbReference type="ARBA" id="ARBA00048741"/>
    </source>
</evidence>
<dbReference type="PANTHER" id="PTHR43284:SF1">
    <property type="entry name" value="ASPARAGINE SYNTHETASE"/>
    <property type="match status" value="1"/>
</dbReference>
<name>E3EC78_PAEPS</name>
<dbReference type="InterPro" id="IPR017932">
    <property type="entry name" value="GATase_2_dom"/>
</dbReference>
<dbReference type="NCBIfam" id="TIGR01536">
    <property type="entry name" value="asn_synth_AEB"/>
    <property type="match status" value="1"/>
</dbReference>
<dbReference type="Gene3D" id="3.40.50.620">
    <property type="entry name" value="HUPs"/>
    <property type="match status" value="1"/>
</dbReference>
<accession>E3EC78</accession>
<evidence type="ECO:0000256" key="9">
    <source>
        <dbReference type="PIRSR" id="PIRSR001589-1"/>
    </source>
</evidence>
<evidence type="ECO:0000256" key="1">
    <source>
        <dbReference type="ARBA" id="ARBA00005187"/>
    </source>
</evidence>
<evidence type="ECO:0000256" key="6">
    <source>
        <dbReference type="ARBA" id="ARBA00022888"/>
    </source>
</evidence>
<dbReference type="InterPro" id="IPR051786">
    <property type="entry name" value="ASN_synthetase/amidase"/>
</dbReference>
<dbReference type="PROSITE" id="PS51278">
    <property type="entry name" value="GATASE_TYPE_2"/>
    <property type="match status" value="1"/>
</dbReference>
<comment type="catalytic activity">
    <reaction evidence="8">
        <text>L-aspartate + L-glutamine + ATP + H2O = L-asparagine + L-glutamate + AMP + diphosphate + H(+)</text>
        <dbReference type="Rhea" id="RHEA:12228"/>
        <dbReference type="ChEBI" id="CHEBI:15377"/>
        <dbReference type="ChEBI" id="CHEBI:15378"/>
        <dbReference type="ChEBI" id="CHEBI:29985"/>
        <dbReference type="ChEBI" id="CHEBI:29991"/>
        <dbReference type="ChEBI" id="CHEBI:30616"/>
        <dbReference type="ChEBI" id="CHEBI:33019"/>
        <dbReference type="ChEBI" id="CHEBI:58048"/>
        <dbReference type="ChEBI" id="CHEBI:58359"/>
        <dbReference type="ChEBI" id="CHEBI:456215"/>
        <dbReference type="EC" id="6.3.5.4"/>
    </reaction>
</comment>
<dbReference type="GO" id="GO:0005524">
    <property type="term" value="F:ATP binding"/>
    <property type="evidence" value="ECO:0007669"/>
    <property type="project" value="UniProtKB-KW"/>
</dbReference>
<dbReference type="GO" id="GO:0006529">
    <property type="term" value="P:asparagine biosynthetic process"/>
    <property type="evidence" value="ECO:0007669"/>
    <property type="project" value="UniProtKB-KW"/>
</dbReference>
<evidence type="ECO:0000313" key="13">
    <source>
        <dbReference type="Proteomes" id="UP000006868"/>
    </source>
</evidence>
<evidence type="ECO:0000256" key="10">
    <source>
        <dbReference type="PIRSR" id="PIRSR001589-2"/>
    </source>
</evidence>
<feature type="active site" description="For GATase activity" evidence="9">
    <location>
        <position position="2"/>
    </location>
</feature>
<evidence type="ECO:0000256" key="3">
    <source>
        <dbReference type="ARBA" id="ARBA00012737"/>
    </source>
</evidence>
<dbReference type="PIRSF" id="PIRSF001589">
    <property type="entry name" value="Asn_synthetase_glu-h"/>
    <property type="match status" value="1"/>
</dbReference>
<dbReference type="OrthoDB" id="9763290at2"/>
<dbReference type="KEGG" id="ppm:PPSC2_01185"/>
<keyword evidence="9" id="KW-0028">Amino-acid biosynthesis</keyword>
<dbReference type="GO" id="GO:0004066">
    <property type="term" value="F:asparagine synthase (glutamine-hydrolyzing) activity"/>
    <property type="evidence" value="ECO:0007669"/>
    <property type="project" value="UniProtKB-EC"/>
</dbReference>
<sequence length="744" mass="85799">MCGIAGVVRLDGTSLSQNVDTILQNMAEEISYRGPDDEQFFIKGPLGFAFRRLSIVDINGGKQPLTNEDGTIVLIANGEIYNSTELRAKLSSRHQYKTNSDCEIILHLYEEKGIDLLQDLIGMYAFALWDSRKQKMFIARDRFGIKPLFFTANRERLVFASEIKSLMKYPDCPRSLDWNKALTDPWLSGYTATDLSDPSSFFEGIEHLPAGCAVEVDVKKGSWKQIRYWDLLANNNQSFAELSDQEIINYYANLLEDSVQKCLQSDVEIGLFLSGGIDSASIAAITSERQNIHTFSVLSQSTLTNEDAKYAHITAKYLGLPNHQVLFHWDENDFEPNHWRKLLWLCESPLCGPEQLYKFHLHRYARSVCPDLKVILTGQGSDEFNGGYSSVLAPAWENNWEGFTKNLNRLEMGRYMSNLPSKLFVWEEHFEQSPLSEKFILSKSSEVRRESSWEAYILTKFRDIQMYNCWLEDRIAAGNSIENRVPFLDHRIVEFALSIPSARRKGLFWDKKLLRSGIQNRLPSELYKRSKVPFFYGEDARFTLRMMLDLLLKQKSVLLEEAVASSKFSDFIDTDAFFSIAQQLSQDPEVTNMEYFLRIVNMGLLQHMVEQTNVKYEDSDNFIILSNHPIENWEKNEEEIHLKLSKRREAIKLEDIPLFAPEVFLVQRDDIQKDNHAYLVVDNHLTYALSEDEAGQWLRVLRKINGEQSLKEILSDLDITESEIRKFLEEAIDFGVITMKPIAN</sequence>
<dbReference type="Pfam" id="PF13537">
    <property type="entry name" value="GATase_7"/>
    <property type="match status" value="1"/>
</dbReference>
<dbReference type="Proteomes" id="UP000006868">
    <property type="component" value="Chromosome"/>
</dbReference>
<dbReference type="Pfam" id="PF00733">
    <property type="entry name" value="Asn_synthase"/>
    <property type="match status" value="1"/>
</dbReference>
<dbReference type="SUPFAM" id="SSF56235">
    <property type="entry name" value="N-terminal nucleophile aminohydrolases (Ntn hydrolases)"/>
    <property type="match status" value="1"/>
</dbReference>
<dbReference type="CDD" id="cd00712">
    <property type="entry name" value="AsnB"/>
    <property type="match status" value="1"/>
</dbReference>
<comment type="similarity">
    <text evidence="2">Belongs to the asparagine synthetase family.</text>
</comment>
<dbReference type="SUPFAM" id="SSF52402">
    <property type="entry name" value="Adenine nucleotide alpha hydrolases-like"/>
    <property type="match status" value="1"/>
</dbReference>
<dbReference type="eggNOG" id="COG0367">
    <property type="taxonomic scope" value="Bacteria"/>
</dbReference>
<keyword evidence="4 10" id="KW-0547">Nucleotide-binding</keyword>
<evidence type="ECO:0000256" key="7">
    <source>
        <dbReference type="ARBA" id="ARBA00022962"/>
    </source>
</evidence>
<dbReference type="AlphaFoldDB" id="E3EC78"/>
<evidence type="ECO:0000256" key="4">
    <source>
        <dbReference type="ARBA" id="ARBA00022741"/>
    </source>
</evidence>
<protein>
    <recommendedName>
        <fullName evidence="3">asparagine synthase (glutamine-hydrolyzing)</fullName>
        <ecNumber evidence="3">6.3.5.4</ecNumber>
    </recommendedName>
</protein>
<dbReference type="PATRIC" id="fig|886882.15.peg.226"/>
<reference evidence="12 13" key="1">
    <citation type="journal article" date="2011" name="J. Bacteriol.">
        <title>Complete genome sequence of Paenibacillus polymyxa SC2, a strain of plant growth-promoting Rhizobacterium with broad-spectrum antimicrobial activity.</title>
        <authorList>
            <person name="Ma M."/>
            <person name="Wang C."/>
            <person name="Ding Y."/>
            <person name="Li L."/>
            <person name="Shen D."/>
            <person name="Jiang X."/>
            <person name="Guan D."/>
            <person name="Cao F."/>
            <person name="Chen H."/>
            <person name="Feng R."/>
            <person name="Wang X."/>
            <person name="Ge Y."/>
            <person name="Yao L."/>
            <person name="Bing X."/>
            <person name="Yang X."/>
            <person name="Li J."/>
            <person name="Du B."/>
        </authorList>
    </citation>
    <scope>NUCLEOTIDE SEQUENCE [LARGE SCALE GENOMIC DNA]</scope>
    <source>
        <strain evidence="12 13">SC2</strain>
    </source>
</reference>
<dbReference type="CDD" id="cd01991">
    <property type="entry name" value="Asn_synthase_B_C"/>
    <property type="match status" value="1"/>
</dbReference>
<dbReference type="InterPro" id="IPR033738">
    <property type="entry name" value="AsnB_N"/>
</dbReference>
<evidence type="ECO:0000259" key="11">
    <source>
        <dbReference type="PROSITE" id="PS51278"/>
    </source>
</evidence>
<comment type="pathway">
    <text evidence="1">Amino-acid biosynthesis; L-asparagine biosynthesis; L-asparagine from L-aspartate (L-Gln route): step 1/1.</text>
</comment>
<evidence type="ECO:0000256" key="5">
    <source>
        <dbReference type="ARBA" id="ARBA00022840"/>
    </source>
</evidence>
<organism evidence="12 13">
    <name type="scientific">Paenibacillus polymyxa (strain SC2)</name>
    <name type="common">Bacillus polymyxa</name>
    <dbReference type="NCBI Taxonomy" id="886882"/>
    <lineage>
        <taxon>Bacteria</taxon>
        <taxon>Bacillati</taxon>
        <taxon>Bacillota</taxon>
        <taxon>Bacilli</taxon>
        <taxon>Bacillales</taxon>
        <taxon>Paenibacillaceae</taxon>
        <taxon>Paenibacillus</taxon>
    </lineage>
</organism>
<dbReference type="InterPro" id="IPR001962">
    <property type="entry name" value="Asn_synthase"/>
</dbReference>
<feature type="binding site" evidence="10">
    <location>
        <position position="297"/>
    </location>
    <ligand>
        <name>ATP</name>
        <dbReference type="ChEBI" id="CHEBI:30616"/>
    </ligand>
</feature>
<dbReference type="EC" id="6.3.5.4" evidence="3"/>
<dbReference type="GO" id="GO:0005829">
    <property type="term" value="C:cytosol"/>
    <property type="evidence" value="ECO:0007669"/>
    <property type="project" value="TreeGrafter"/>
</dbReference>
<dbReference type="HOGENOM" id="CLU_014658_3_3_9"/>
<dbReference type="InterPro" id="IPR014729">
    <property type="entry name" value="Rossmann-like_a/b/a_fold"/>
</dbReference>
<evidence type="ECO:0000313" key="12">
    <source>
        <dbReference type="EMBL" id="ADO54221.1"/>
    </source>
</evidence>
<dbReference type="Gene3D" id="3.60.20.10">
    <property type="entry name" value="Glutamine Phosphoribosylpyrophosphate, subunit 1, domain 1"/>
    <property type="match status" value="1"/>
</dbReference>
<gene>
    <name evidence="12" type="primary">asnH</name>
    <name evidence="12" type="ORF">PPSC2_01185</name>
</gene>
<dbReference type="RefSeq" id="WP_013368864.1">
    <property type="nucleotide sequence ID" value="NC_014622.2"/>
</dbReference>
<dbReference type="InterPro" id="IPR029055">
    <property type="entry name" value="Ntn_hydrolases_N"/>
</dbReference>
<keyword evidence="7 9" id="KW-0315">Glutamine amidotransferase</keyword>
<dbReference type="InterPro" id="IPR006426">
    <property type="entry name" value="Asn_synth_AEB"/>
</dbReference>
<keyword evidence="6 9" id="KW-0061">Asparagine biosynthesis</keyword>
<proteinExistence type="inferred from homology"/>
<feature type="domain" description="Glutamine amidotransferase type-2" evidence="11">
    <location>
        <begin position="2"/>
        <end position="219"/>
    </location>
</feature>
<dbReference type="PANTHER" id="PTHR43284">
    <property type="entry name" value="ASPARAGINE SYNTHETASE (GLUTAMINE-HYDROLYZING)"/>
    <property type="match status" value="1"/>
</dbReference>
<evidence type="ECO:0000256" key="2">
    <source>
        <dbReference type="ARBA" id="ARBA00005752"/>
    </source>
</evidence>
<dbReference type="EMBL" id="CP002213">
    <property type="protein sequence ID" value="ADO54221.1"/>
    <property type="molecule type" value="Genomic_DNA"/>
</dbReference>